<evidence type="ECO:0000256" key="5">
    <source>
        <dbReference type="ARBA" id="ARBA00023002"/>
    </source>
</evidence>
<protein>
    <submittedName>
        <fullName evidence="7">NADH dehydrogenase FAD-containing subunit</fullName>
    </submittedName>
</protein>
<keyword evidence="4" id="KW-0274">FAD</keyword>
<accession>A0A841FV92</accession>
<evidence type="ECO:0000256" key="1">
    <source>
        <dbReference type="ARBA" id="ARBA00001974"/>
    </source>
</evidence>
<dbReference type="Gene3D" id="3.50.50.100">
    <property type="match status" value="1"/>
</dbReference>
<evidence type="ECO:0000313" key="8">
    <source>
        <dbReference type="Proteomes" id="UP000548476"/>
    </source>
</evidence>
<evidence type="ECO:0000256" key="3">
    <source>
        <dbReference type="ARBA" id="ARBA00022630"/>
    </source>
</evidence>
<dbReference type="InterPro" id="IPR051169">
    <property type="entry name" value="NADH-Q_oxidoreductase"/>
</dbReference>
<gene>
    <name evidence="7" type="ORF">HNR73_003764</name>
</gene>
<organism evidence="7 8">
    <name type="scientific">Phytomonospora endophytica</name>
    <dbReference type="NCBI Taxonomy" id="714109"/>
    <lineage>
        <taxon>Bacteria</taxon>
        <taxon>Bacillati</taxon>
        <taxon>Actinomycetota</taxon>
        <taxon>Actinomycetes</taxon>
        <taxon>Micromonosporales</taxon>
        <taxon>Micromonosporaceae</taxon>
        <taxon>Phytomonospora</taxon>
    </lineage>
</organism>
<comment type="similarity">
    <text evidence="2">Belongs to the NADH dehydrogenase family.</text>
</comment>
<sequence>MNIEHRVVVLGAGYAGLTAATRLARRVDTARVSVTLVNARDGFVQRPRLHQAATGQTPPSPALDGLLAGTGVDFVLGWADRIDTGARTVEVATADGCRELGYDTLVYALGSRVDTTTVPGIREHAHVLDPATTPALAAAVGETGTLVVVGGGLTGIEAATEFAESRPGLTVKLVSRGEPGGWLSAGAKKHIDKAFARLGIEIIAGNAATEITEGTVRLDDGTTVDFDACVWAGGFDVPELAAESGLAVDRAGRALVDDRLRSVSHPEIHVIGDAAALAGTWGDALAYGCRVGGFQGPYIADALARLIGGEEPEAFTFRHIHQCVSLGRKDAVIQFVHAGDESARDAVLRGRVAVWYKDLVLNSAMFLFGHPGPYLPHRRIRPAAALAHR</sequence>
<keyword evidence="5" id="KW-0560">Oxidoreductase</keyword>
<dbReference type="PANTHER" id="PTHR42913:SF3">
    <property type="entry name" value="64 KDA MITOCHONDRIAL NADH DEHYDROGENASE (EUROFUNG)"/>
    <property type="match status" value="1"/>
</dbReference>
<dbReference type="Pfam" id="PF07992">
    <property type="entry name" value="Pyr_redox_2"/>
    <property type="match status" value="1"/>
</dbReference>
<comment type="caution">
    <text evidence="7">The sequence shown here is derived from an EMBL/GenBank/DDBJ whole genome shotgun (WGS) entry which is preliminary data.</text>
</comment>
<evidence type="ECO:0000256" key="2">
    <source>
        <dbReference type="ARBA" id="ARBA00005272"/>
    </source>
</evidence>
<dbReference type="InterPro" id="IPR036188">
    <property type="entry name" value="FAD/NAD-bd_sf"/>
</dbReference>
<dbReference type="RefSeq" id="WP_184788724.1">
    <property type="nucleotide sequence ID" value="NZ_BONT01000105.1"/>
</dbReference>
<dbReference type="PRINTS" id="PR00411">
    <property type="entry name" value="PNDRDTASEI"/>
</dbReference>
<comment type="cofactor">
    <cofactor evidence="1">
        <name>FAD</name>
        <dbReference type="ChEBI" id="CHEBI:57692"/>
    </cofactor>
</comment>
<dbReference type="PRINTS" id="PR00368">
    <property type="entry name" value="FADPNR"/>
</dbReference>
<reference evidence="7 8" key="1">
    <citation type="submission" date="2020-08" db="EMBL/GenBank/DDBJ databases">
        <title>Genomic Encyclopedia of Type Strains, Phase IV (KMG-IV): sequencing the most valuable type-strain genomes for metagenomic binning, comparative biology and taxonomic classification.</title>
        <authorList>
            <person name="Goeker M."/>
        </authorList>
    </citation>
    <scope>NUCLEOTIDE SEQUENCE [LARGE SCALE GENOMIC DNA]</scope>
    <source>
        <strain evidence="7 8">YIM 65646</strain>
    </source>
</reference>
<dbReference type="Proteomes" id="UP000548476">
    <property type="component" value="Unassembled WGS sequence"/>
</dbReference>
<name>A0A841FV92_9ACTN</name>
<dbReference type="SUPFAM" id="SSF51905">
    <property type="entry name" value="FAD/NAD(P)-binding domain"/>
    <property type="match status" value="1"/>
</dbReference>
<feature type="domain" description="FAD/NAD(P)-binding" evidence="6">
    <location>
        <begin position="6"/>
        <end position="278"/>
    </location>
</feature>
<dbReference type="PANTHER" id="PTHR42913">
    <property type="entry name" value="APOPTOSIS-INDUCING FACTOR 1"/>
    <property type="match status" value="1"/>
</dbReference>
<evidence type="ECO:0000256" key="4">
    <source>
        <dbReference type="ARBA" id="ARBA00022827"/>
    </source>
</evidence>
<keyword evidence="8" id="KW-1185">Reference proteome</keyword>
<evidence type="ECO:0000259" key="6">
    <source>
        <dbReference type="Pfam" id="PF07992"/>
    </source>
</evidence>
<keyword evidence="3" id="KW-0285">Flavoprotein</keyword>
<proteinExistence type="inferred from homology"/>
<dbReference type="AlphaFoldDB" id="A0A841FV92"/>
<dbReference type="GO" id="GO:0003955">
    <property type="term" value="F:NAD(P)H dehydrogenase (quinone) activity"/>
    <property type="evidence" value="ECO:0007669"/>
    <property type="project" value="TreeGrafter"/>
</dbReference>
<dbReference type="EMBL" id="JACHGT010000007">
    <property type="protein sequence ID" value="MBB6035900.1"/>
    <property type="molecule type" value="Genomic_DNA"/>
</dbReference>
<dbReference type="InterPro" id="IPR023753">
    <property type="entry name" value="FAD/NAD-binding_dom"/>
</dbReference>
<dbReference type="GO" id="GO:0019646">
    <property type="term" value="P:aerobic electron transport chain"/>
    <property type="evidence" value="ECO:0007669"/>
    <property type="project" value="TreeGrafter"/>
</dbReference>
<evidence type="ECO:0000313" key="7">
    <source>
        <dbReference type="EMBL" id="MBB6035900.1"/>
    </source>
</evidence>